<sequence length="159" mass="18132">MPVYFIAENENGNYGDLRVKIGMSINVQRRIRQLQTGSPYALKLMGWIESNNDRALEKQLHQKYSSVNTHREWFALDASDVFEELKQHSISSFIATNDNAFEIVSHDRDGVPEYLGAWQWGDSEIDEFCPSCGWGGGMDYNENYGGMRCLNCGLMESSM</sequence>
<evidence type="ECO:0000313" key="3">
    <source>
        <dbReference type="Proteomes" id="UP000198749"/>
    </source>
</evidence>
<dbReference type="Pfam" id="PF13455">
    <property type="entry name" value="MUG113"/>
    <property type="match status" value="1"/>
</dbReference>
<accession>A0A1H9FNF6</accession>
<reference evidence="3" key="1">
    <citation type="submission" date="2016-10" db="EMBL/GenBank/DDBJ databases">
        <authorList>
            <person name="Varghese N."/>
            <person name="Submissions S."/>
        </authorList>
    </citation>
    <scope>NUCLEOTIDE SEQUENCE [LARGE SCALE GENOMIC DNA]</scope>
    <source>
        <strain evidence="3">DSM 18887</strain>
    </source>
</reference>
<name>A0A1H9FNF6_9GAMM</name>
<feature type="domain" description="Bacteriophage T5 Orf172 DNA-binding" evidence="1">
    <location>
        <begin position="13"/>
        <end position="88"/>
    </location>
</feature>
<protein>
    <submittedName>
        <fullName evidence="2">T5orf172 domain-containing protein</fullName>
    </submittedName>
</protein>
<proteinExistence type="predicted"/>
<evidence type="ECO:0000313" key="2">
    <source>
        <dbReference type="EMBL" id="SEQ39520.1"/>
    </source>
</evidence>
<dbReference type="EMBL" id="FOGB01000003">
    <property type="protein sequence ID" value="SEQ39520.1"/>
    <property type="molecule type" value="Genomic_DNA"/>
</dbReference>
<evidence type="ECO:0000259" key="1">
    <source>
        <dbReference type="SMART" id="SM00974"/>
    </source>
</evidence>
<dbReference type="Proteomes" id="UP000198749">
    <property type="component" value="Unassembled WGS sequence"/>
</dbReference>
<dbReference type="InterPro" id="IPR018306">
    <property type="entry name" value="Phage_T5_Orf172_DNA-bd"/>
</dbReference>
<dbReference type="OrthoDB" id="5917870at2"/>
<dbReference type="AlphaFoldDB" id="A0A1H9FNF6"/>
<dbReference type="SMART" id="SM00974">
    <property type="entry name" value="T5orf172"/>
    <property type="match status" value="1"/>
</dbReference>
<keyword evidence="3" id="KW-1185">Reference proteome</keyword>
<gene>
    <name evidence="2" type="ORF">SAMN03080615_01357</name>
</gene>
<organism evidence="2 3">
    <name type="scientific">Amphritea atlantica</name>
    <dbReference type="NCBI Taxonomy" id="355243"/>
    <lineage>
        <taxon>Bacteria</taxon>
        <taxon>Pseudomonadati</taxon>
        <taxon>Pseudomonadota</taxon>
        <taxon>Gammaproteobacteria</taxon>
        <taxon>Oceanospirillales</taxon>
        <taxon>Oceanospirillaceae</taxon>
        <taxon>Amphritea</taxon>
    </lineage>
</organism>
<dbReference type="RefSeq" id="WP_091355719.1">
    <property type="nucleotide sequence ID" value="NZ_AP025284.1"/>
</dbReference>